<feature type="signal peptide" evidence="1">
    <location>
        <begin position="1"/>
        <end position="21"/>
    </location>
</feature>
<gene>
    <name evidence="2" type="ORF">PHMEG_00041461</name>
</gene>
<name>A0A225UBQ3_9STRA</name>
<dbReference type="OrthoDB" id="126955at2759"/>
<dbReference type="EMBL" id="NBNE01022990">
    <property type="protein sequence ID" value="OWY90418.1"/>
    <property type="molecule type" value="Genomic_DNA"/>
</dbReference>
<protein>
    <submittedName>
        <fullName evidence="2">RxLR effector protein</fullName>
    </submittedName>
</protein>
<keyword evidence="1" id="KW-0732">Signal</keyword>
<dbReference type="AlphaFoldDB" id="A0A225UBQ3"/>
<comment type="caution">
    <text evidence="2">The sequence shown here is derived from an EMBL/GenBank/DDBJ whole genome shotgun (WGS) entry which is preliminary data.</text>
</comment>
<reference evidence="3" key="1">
    <citation type="submission" date="2017-03" db="EMBL/GenBank/DDBJ databases">
        <title>Phytopthora megakarya and P. palmivora, two closely related causual agents of cacao black pod achieved similar genome size and gene model numbers by different mechanisms.</title>
        <authorList>
            <person name="Ali S."/>
            <person name="Shao J."/>
            <person name="Larry D.J."/>
            <person name="Kronmiller B."/>
            <person name="Shen D."/>
            <person name="Strem M.D."/>
            <person name="Melnick R.L."/>
            <person name="Guiltinan M.J."/>
            <person name="Tyler B.M."/>
            <person name="Meinhardt L.W."/>
            <person name="Bailey B.A."/>
        </authorList>
    </citation>
    <scope>NUCLEOTIDE SEQUENCE [LARGE SCALE GENOMIC DNA]</scope>
    <source>
        <strain evidence="3">zdho120</strain>
    </source>
</reference>
<accession>A0A225UBQ3</accession>
<evidence type="ECO:0000256" key="1">
    <source>
        <dbReference type="SAM" id="SignalP"/>
    </source>
</evidence>
<feature type="chain" id="PRO_5012556236" evidence="1">
    <location>
        <begin position="22"/>
        <end position="87"/>
    </location>
</feature>
<keyword evidence="3" id="KW-1185">Reference proteome</keyword>
<dbReference type="Proteomes" id="UP000198211">
    <property type="component" value="Unassembled WGS sequence"/>
</dbReference>
<evidence type="ECO:0000313" key="2">
    <source>
        <dbReference type="EMBL" id="OWY90418.1"/>
    </source>
</evidence>
<organism evidence="2 3">
    <name type="scientific">Phytophthora megakarya</name>
    <dbReference type="NCBI Taxonomy" id="4795"/>
    <lineage>
        <taxon>Eukaryota</taxon>
        <taxon>Sar</taxon>
        <taxon>Stramenopiles</taxon>
        <taxon>Oomycota</taxon>
        <taxon>Peronosporomycetes</taxon>
        <taxon>Peronosporales</taxon>
        <taxon>Peronosporaceae</taxon>
        <taxon>Phytophthora</taxon>
    </lineage>
</organism>
<evidence type="ECO:0000313" key="3">
    <source>
        <dbReference type="Proteomes" id="UP000198211"/>
    </source>
</evidence>
<proteinExistence type="predicted"/>
<sequence>MRLGVCASLLVVFLLVNNGTSIDTDLHQANPSPPCLHADPSLVAAAVFSKRRLRLYDAANMADKRNNEERVVFSGLSKFVENQSVKV</sequence>
<feature type="non-terminal residue" evidence="2">
    <location>
        <position position="87"/>
    </location>
</feature>